<dbReference type="OrthoDB" id="3981028at2759"/>
<evidence type="ECO:0000256" key="1">
    <source>
        <dbReference type="SAM" id="Coils"/>
    </source>
</evidence>
<feature type="coiled-coil region" evidence="1">
    <location>
        <begin position="103"/>
        <end position="137"/>
    </location>
</feature>
<accession>A0A1Y2DAH9</accession>
<evidence type="ECO:0000313" key="2">
    <source>
        <dbReference type="EMBL" id="ORY56268.1"/>
    </source>
</evidence>
<comment type="caution">
    <text evidence="2">The sequence shown here is derived from an EMBL/GenBank/DDBJ whole genome shotgun (WGS) entry which is preliminary data.</text>
</comment>
<sequence>MSVQLSKESDILNNEQYKENFRNISKLYITKKFNSAYELCEECEEKEDLEEIKRSVIPSDLLQIYLKIIEQIKPEINCWDILNKYYKDVSEIPSKILTSCALIEVKKQNLEISKKNLRKWIREMSKEEKEKLREKQQPNFRFYEMLIEIYVLHVLAPLEEYNSSIDFLEGEDYLTMDRKKLICDKVVKMETLKEQEKQKDKNAKTSSNKNLFSSINEISSSKTSVDDTLNDIKDNNKEIIKRTKSKQKKINNKHQNKYDIGNGVVDGSYESFWKILSRFLMDKAPFILVIILFIAIKKNPEIIRGTIFERILKKLHETIMIIININ</sequence>
<dbReference type="GO" id="GO:0044877">
    <property type="term" value="F:protein-containing complex binding"/>
    <property type="evidence" value="ECO:0007669"/>
    <property type="project" value="InterPro"/>
</dbReference>
<proteinExistence type="predicted"/>
<dbReference type="EMBL" id="MCOG01000074">
    <property type="protein sequence ID" value="ORY56268.1"/>
    <property type="molecule type" value="Genomic_DNA"/>
</dbReference>
<gene>
    <name evidence="2" type="ORF">LY90DRAFT_701854</name>
</gene>
<dbReference type="InterPro" id="IPR010797">
    <property type="entry name" value="Pex26"/>
</dbReference>
<dbReference type="AlphaFoldDB" id="A0A1Y2DAH9"/>
<keyword evidence="3" id="KW-1185">Reference proteome</keyword>
<dbReference type="GO" id="GO:0005778">
    <property type="term" value="C:peroxisomal membrane"/>
    <property type="evidence" value="ECO:0007669"/>
    <property type="project" value="InterPro"/>
</dbReference>
<dbReference type="GO" id="GO:0045046">
    <property type="term" value="P:protein import into peroxisome membrane"/>
    <property type="evidence" value="ECO:0007669"/>
    <property type="project" value="InterPro"/>
</dbReference>
<organism evidence="2 3">
    <name type="scientific">Neocallimastix californiae</name>
    <dbReference type="NCBI Taxonomy" id="1754190"/>
    <lineage>
        <taxon>Eukaryota</taxon>
        <taxon>Fungi</taxon>
        <taxon>Fungi incertae sedis</taxon>
        <taxon>Chytridiomycota</taxon>
        <taxon>Chytridiomycota incertae sedis</taxon>
        <taxon>Neocallimastigomycetes</taxon>
        <taxon>Neocallimastigales</taxon>
        <taxon>Neocallimastigaceae</taxon>
        <taxon>Neocallimastix</taxon>
    </lineage>
</organism>
<dbReference type="Pfam" id="PF07163">
    <property type="entry name" value="Pex26"/>
    <property type="match status" value="1"/>
</dbReference>
<dbReference type="Proteomes" id="UP000193920">
    <property type="component" value="Unassembled WGS sequence"/>
</dbReference>
<evidence type="ECO:0000313" key="3">
    <source>
        <dbReference type="Proteomes" id="UP000193920"/>
    </source>
</evidence>
<reference evidence="2 3" key="1">
    <citation type="submission" date="2016-08" db="EMBL/GenBank/DDBJ databases">
        <title>A Parts List for Fungal Cellulosomes Revealed by Comparative Genomics.</title>
        <authorList>
            <consortium name="DOE Joint Genome Institute"/>
            <person name="Haitjema C.H."/>
            <person name="Gilmore S.P."/>
            <person name="Henske J.K."/>
            <person name="Solomon K.V."/>
            <person name="De Groot R."/>
            <person name="Kuo A."/>
            <person name="Mondo S.J."/>
            <person name="Salamov A.A."/>
            <person name="Labutti K."/>
            <person name="Zhao Z."/>
            <person name="Chiniquy J."/>
            <person name="Barry K."/>
            <person name="Brewer H.M."/>
            <person name="Purvine S.O."/>
            <person name="Wright A.T."/>
            <person name="Boxma B."/>
            <person name="Van Alen T."/>
            <person name="Hackstein J.H."/>
            <person name="Baker S.E."/>
            <person name="Grigoriev I.V."/>
            <person name="O'Malley M.A."/>
        </authorList>
    </citation>
    <scope>NUCLEOTIDE SEQUENCE [LARGE SCALE GENOMIC DNA]</scope>
    <source>
        <strain evidence="2 3">G1</strain>
    </source>
</reference>
<protein>
    <submittedName>
        <fullName evidence="2">Uncharacterized protein</fullName>
    </submittedName>
</protein>
<name>A0A1Y2DAH9_9FUNG</name>
<keyword evidence="1" id="KW-0175">Coiled coil</keyword>